<sequence>MNTLQLFVLLLVLCADSVAQGRVYIDVTSPGGRKLPIAVQDFTGIAEGTGVSDIVKSDLQFTNLFSLVDKNAFVETSDTPFNPDNWRPLGVDAVVKGVFEATSDSSLSVTVSVYDVVEARNILKKNYSTRKDLLRPLAHKIADDLYEAITGQKGIFSTRITFVGYDSGEGRSVYLMDFDGQRIKKIVKKSSLIARPRWSPDGKRLTYSAMKKGKWTINLLNFDTASETEVFSSKATDLVGDFTPDGKALLLSSSSKGSPDIYMLQLNSKVLTPLTYADAIEVSPASSPDGRQIVYVSNRSGSPQLYIMNSDGSDSRRLTFEGNYNTAPDWSPAGDLITFCMTAGGRFQIATIKPDGSALTVLTSAGTNEEPAFSPDGRYIVFTSDRDGVKGVYAMTVNGEGQHRISPKNIRALGPSWSHN</sequence>
<dbReference type="HAMAP" id="MF_00671">
    <property type="entry name" value="TolB"/>
    <property type="match status" value="1"/>
</dbReference>
<feature type="domain" description="TolB N-terminal" evidence="5">
    <location>
        <begin position="24"/>
        <end position="121"/>
    </location>
</feature>
<evidence type="ECO:0000259" key="5">
    <source>
        <dbReference type="Pfam" id="PF04052"/>
    </source>
</evidence>
<dbReference type="PANTHER" id="PTHR36842:SF1">
    <property type="entry name" value="PROTEIN TOLB"/>
    <property type="match status" value="1"/>
</dbReference>
<gene>
    <name evidence="6" type="primary">tolB</name>
    <name evidence="6" type="ORF">HWQ67_06775</name>
</gene>
<dbReference type="Gene3D" id="2.120.10.30">
    <property type="entry name" value="TolB, C-terminal domain"/>
    <property type="match status" value="1"/>
</dbReference>
<name>A0ABS6RXD4_9BACT</name>
<dbReference type="SUPFAM" id="SSF69304">
    <property type="entry name" value="Tricorn protease N-terminal domain"/>
    <property type="match status" value="1"/>
</dbReference>
<dbReference type="Pfam" id="PF04052">
    <property type="entry name" value="TolB_N"/>
    <property type="match status" value="1"/>
</dbReference>
<dbReference type="InterPro" id="IPR011042">
    <property type="entry name" value="6-blade_b-propeller_TolB-like"/>
</dbReference>
<evidence type="ECO:0000256" key="1">
    <source>
        <dbReference type="ARBA" id="ARBA00004418"/>
    </source>
</evidence>
<dbReference type="PANTHER" id="PTHR36842">
    <property type="entry name" value="PROTEIN TOLB HOMOLOG"/>
    <property type="match status" value="1"/>
</dbReference>
<dbReference type="Proteomes" id="UP001196980">
    <property type="component" value="Unassembled WGS sequence"/>
</dbReference>
<dbReference type="InterPro" id="IPR014167">
    <property type="entry name" value="Tol-Pal_TolB"/>
</dbReference>
<dbReference type="Pfam" id="PF07676">
    <property type="entry name" value="PD40"/>
    <property type="match status" value="5"/>
</dbReference>
<evidence type="ECO:0000256" key="2">
    <source>
        <dbReference type="ARBA" id="ARBA00009820"/>
    </source>
</evidence>
<protein>
    <submittedName>
        <fullName evidence="6">Tol-Pal system beta propeller repeat protein TolB</fullName>
    </submittedName>
</protein>
<dbReference type="NCBIfam" id="TIGR02800">
    <property type="entry name" value="propeller_TolB"/>
    <property type="match status" value="1"/>
</dbReference>
<comment type="similarity">
    <text evidence="2">Belongs to the TolB family.</text>
</comment>
<keyword evidence="4" id="KW-0574">Periplasm</keyword>
<evidence type="ECO:0000313" key="6">
    <source>
        <dbReference type="EMBL" id="MBV6341285.1"/>
    </source>
</evidence>
<dbReference type="Gene3D" id="3.40.50.10070">
    <property type="entry name" value="TolB, N-terminal domain"/>
    <property type="match status" value="1"/>
</dbReference>
<accession>A0ABS6RXD4</accession>
<reference evidence="6 7" key="1">
    <citation type="journal article" date="2020" name="J Geophys Res Biogeosci">
        <title>Magnetotaxis as an Adaptation to Enable Bacterial Shuttling of Microbial Sulfur and Sulfur Cycling Across Aquatic Oxic#Anoxic Interfaces.</title>
        <authorList>
            <person name="Li J."/>
            <person name="Liu P."/>
            <person name="Wang J."/>
            <person name="Roberts A.P."/>
            <person name="Pan Y."/>
        </authorList>
    </citation>
    <scope>NUCLEOTIDE SEQUENCE [LARGE SCALE GENOMIC DNA]</scope>
    <source>
        <strain evidence="6 7">MYR-1_YQ</strain>
    </source>
</reference>
<keyword evidence="3" id="KW-0732">Signal</keyword>
<keyword evidence="7" id="KW-1185">Reference proteome</keyword>
<evidence type="ECO:0000256" key="4">
    <source>
        <dbReference type="ARBA" id="ARBA00022764"/>
    </source>
</evidence>
<dbReference type="InterPro" id="IPR011659">
    <property type="entry name" value="WD40"/>
</dbReference>
<evidence type="ECO:0000313" key="7">
    <source>
        <dbReference type="Proteomes" id="UP001196980"/>
    </source>
</evidence>
<comment type="subcellular location">
    <subcellularLocation>
        <location evidence="1">Periplasm</location>
    </subcellularLocation>
</comment>
<dbReference type="RefSeq" id="WP_218251920.1">
    <property type="nucleotide sequence ID" value="NZ_JABXWD010000090.1"/>
</dbReference>
<evidence type="ECO:0000256" key="3">
    <source>
        <dbReference type="ARBA" id="ARBA00022729"/>
    </source>
</evidence>
<dbReference type="InterPro" id="IPR007195">
    <property type="entry name" value="TolB_N"/>
</dbReference>
<comment type="caution">
    <text evidence="6">The sequence shown here is derived from an EMBL/GenBank/DDBJ whole genome shotgun (WGS) entry which is preliminary data.</text>
</comment>
<proteinExistence type="inferred from homology"/>
<dbReference type="SUPFAM" id="SSF52964">
    <property type="entry name" value="TolB, N-terminal domain"/>
    <property type="match status" value="1"/>
</dbReference>
<organism evidence="6 7">
    <name type="scientific">Candidatus Magnetobacterium casense</name>
    <dbReference type="NCBI Taxonomy" id="1455061"/>
    <lineage>
        <taxon>Bacteria</taxon>
        <taxon>Pseudomonadati</taxon>
        <taxon>Nitrospirota</taxon>
        <taxon>Thermodesulfovibrionia</taxon>
        <taxon>Thermodesulfovibrionales</taxon>
        <taxon>Candidatus Magnetobacteriaceae</taxon>
        <taxon>Candidatus Magnetobacterium</taxon>
    </lineage>
</organism>
<dbReference type="EMBL" id="JABXWD010000090">
    <property type="protein sequence ID" value="MBV6341285.1"/>
    <property type="molecule type" value="Genomic_DNA"/>
</dbReference>